<dbReference type="GO" id="GO:0008270">
    <property type="term" value="F:zinc ion binding"/>
    <property type="evidence" value="ECO:0007669"/>
    <property type="project" value="InterPro"/>
</dbReference>
<proteinExistence type="predicted"/>
<dbReference type="CDD" id="cd00067">
    <property type="entry name" value="GAL4"/>
    <property type="match status" value="1"/>
</dbReference>
<reference evidence="4" key="1">
    <citation type="journal article" date="2020" name="Stud. Mycol.">
        <title>101 Dothideomycetes genomes: a test case for predicting lifestyles and emergence of pathogens.</title>
        <authorList>
            <person name="Haridas S."/>
            <person name="Albert R."/>
            <person name="Binder M."/>
            <person name="Bloem J."/>
            <person name="Labutti K."/>
            <person name="Salamov A."/>
            <person name="Andreopoulos B."/>
            <person name="Baker S."/>
            <person name="Barry K."/>
            <person name="Bills G."/>
            <person name="Bluhm B."/>
            <person name="Cannon C."/>
            <person name="Castanera R."/>
            <person name="Culley D."/>
            <person name="Daum C."/>
            <person name="Ezra D."/>
            <person name="Gonzalez J."/>
            <person name="Henrissat B."/>
            <person name="Kuo A."/>
            <person name="Liang C."/>
            <person name="Lipzen A."/>
            <person name="Lutzoni F."/>
            <person name="Magnuson J."/>
            <person name="Mondo S."/>
            <person name="Nolan M."/>
            <person name="Ohm R."/>
            <person name="Pangilinan J."/>
            <person name="Park H.-J."/>
            <person name="Ramirez L."/>
            <person name="Alfaro M."/>
            <person name="Sun H."/>
            <person name="Tritt A."/>
            <person name="Yoshinaga Y."/>
            <person name="Zwiers L.-H."/>
            <person name="Turgeon B."/>
            <person name="Goodwin S."/>
            <person name="Spatafora J."/>
            <person name="Crous P."/>
            <person name="Grigoriev I."/>
        </authorList>
    </citation>
    <scope>NUCLEOTIDE SEQUENCE</scope>
    <source>
        <strain evidence="4">CBS 269.34</strain>
    </source>
</reference>
<dbReference type="PROSITE" id="PS50048">
    <property type="entry name" value="ZN2_CY6_FUNGAL_2"/>
    <property type="match status" value="1"/>
</dbReference>
<dbReference type="PANTHER" id="PTHR37534:SF51">
    <property type="entry name" value="ACRIFLAVINE SENSITIVITY CONTROL PROTEIN ACR-2"/>
    <property type="match status" value="1"/>
</dbReference>
<gene>
    <name evidence="4" type="ORF">BU16DRAFT_424686</name>
</gene>
<evidence type="ECO:0000313" key="4">
    <source>
        <dbReference type="EMBL" id="KAF2492503.1"/>
    </source>
</evidence>
<evidence type="ECO:0000313" key="5">
    <source>
        <dbReference type="Proteomes" id="UP000799750"/>
    </source>
</evidence>
<keyword evidence="2" id="KW-0539">Nucleus</keyword>
<comment type="subcellular location">
    <subcellularLocation>
        <location evidence="1">Nucleus</location>
    </subcellularLocation>
</comment>
<dbReference type="EMBL" id="MU004194">
    <property type="protein sequence ID" value="KAF2492503.1"/>
    <property type="molecule type" value="Genomic_DNA"/>
</dbReference>
<dbReference type="PANTHER" id="PTHR37534">
    <property type="entry name" value="TRANSCRIPTIONAL ACTIVATOR PROTEIN UGA3"/>
    <property type="match status" value="1"/>
</dbReference>
<feature type="non-terminal residue" evidence="4">
    <location>
        <position position="1"/>
    </location>
</feature>
<dbReference type="SUPFAM" id="SSF57701">
    <property type="entry name" value="Zn2/Cys6 DNA-binding domain"/>
    <property type="match status" value="1"/>
</dbReference>
<dbReference type="GO" id="GO:0000981">
    <property type="term" value="F:DNA-binding transcription factor activity, RNA polymerase II-specific"/>
    <property type="evidence" value="ECO:0007669"/>
    <property type="project" value="InterPro"/>
</dbReference>
<dbReference type="OrthoDB" id="5380854at2759"/>
<dbReference type="InterPro" id="IPR021858">
    <property type="entry name" value="Fun_TF"/>
</dbReference>
<sequence>SERAAANCHSCRRRRVKCDRLLPQCQKCSVAGLKCMGYGRLILWNTGVASRGKLMGKTFEDPSASGMKDESATAMRSATSQAMTPTKNSPGHFQSVWEPNVSLVDPLLQDLDHRSRRYISHFASHVAQDMVIYDLPEQNTFHSLLKYIGSYPMLRNMVIATSAYLLSNRFTPDTRPSTLYNDALTAKHRAIGMLRPALQNIDTMDPNIVLASITLFILFELIDSGKNSWRIHVEGAKMLLLHYNSQQSYESVSTPLMSDAANAGLISECIVFDIIGSTISGARSKSLNYESHGVNPRPFVELAEMNNCFSFPAELLQLILDTTSLANRDRTCEANMEIEATILIESVESFDPLTWAARLQSQSPYNDIEERVLVASALKAAVCLFIWRSLYSIIPNGLTTAIRNILLSDIFYHLAQIETGSPLFKATAWPCFIAGAETNDAVEQSWVVDRLRSYYNLMPWNYIISMIEVLGFIWSLK</sequence>
<keyword evidence="5" id="KW-1185">Reference proteome</keyword>
<protein>
    <recommendedName>
        <fullName evidence="3">Zn(2)-C6 fungal-type domain-containing protein</fullName>
    </recommendedName>
</protein>
<dbReference type="Pfam" id="PF11951">
    <property type="entry name" value="Fungal_trans_2"/>
    <property type="match status" value="1"/>
</dbReference>
<dbReference type="Pfam" id="PF00172">
    <property type="entry name" value="Zn_clus"/>
    <property type="match status" value="1"/>
</dbReference>
<dbReference type="GO" id="GO:0000976">
    <property type="term" value="F:transcription cis-regulatory region binding"/>
    <property type="evidence" value="ECO:0007669"/>
    <property type="project" value="TreeGrafter"/>
</dbReference>
<evidence type="ECO:0000256" key="2">
    <source>
        <dbReference type="ARBA" id="ARBA00023242"/>
    </source>
</evidence>
<evidence type="ECO:0000259" key="3">
    <source>
        <dbReference type="PROSITE" id="PS50048"/>
    </source>
</evidence>
<dbReference type="GO" id="GO:0045944">
    <property type="term" value="P:positive regulation of transcription by RNA polymerase II"/>
    <property type="evidence" value="ECO:0007669"/>
    <property type="project" value="TreeGrafter"/>
</dbReference>
<dbReference type="SMART" id="SM00066">
    <property type="entry name" value="GAL4"/>
    <property type="match status" value="1"/>
</dbReference>
<dbReference type="Gene3D" id="4.10.240.10">
    <property type="entry name" value="Zn(2)-C6 fungal-type DNA-binding domain"/>
    <property type="match status" value="1"/>
</dbReference>
<dbReference type="InterPro" id="IPR036864">
    <property type="entry name" value="Zn2-C6_fun-type_DNA-bd_sf"/>
</dbReference>
<accession>A0A6A6QLC2</accession>
<dbReference type="InterPro" id="IPR001138">
    <property type="entry name" value="Zn2Cys6_DnaBD"/>
</dbReference>
<evidence type="ECO:0000256" key="1">
    <source>
        <dbReference type="ARBA" id="ARBA00004123"/>
    </source>
</evidence>
<dbReference type="Proteomes" id="UP000799750">
    <property type="component" value="Unassembled WGS sequence"/>
</dbReference>
<dbReference type="GO" id="GO:0005634">
    <property type="term" value="C:nucleus"/>
    <property type="evidence" value="ECO:0007669"/>
    <property type="project" value="UniProtKB-SubCell"/>
</dbReference>
<name>A0A6A6QLC2_9PEZI</name>
<organism evidence="4 5">
    <name type="scientific">Lophium mytilinum</name>
    <dbReference type="NCBI Taxonomy" id="390894"/>
    <lineage>
        <taxon>Eukaryota</taxon>
        <taxon>Fungi</taxon>
        <taxon>Dikarya</taxon>
        <taxon>Ascomycota</taxon>
        <taxon>Pezizomycotina</taxon>
        <taxon>Dothideomycetes</taxon>
        <taxon>Pleosporomycetidae</taxon>
        <taxon>Mytilinidiales</taxon>
        <taxon>Mytilinidiaceae</taxon>
        <taxon>Lophium</taxon>
    </lineage>
</organism>
<dbReference type="AlphaFoldDB" id="A0A6A6QLC2"/>
<feature type="domain" description="Zn(2)-C6 fungal-type" evidence="3">
    <location>
        <begin position="7"/>
        <end position="35"/>
    </location>
</feature>
<feature type="non-terminal residue" evidence="4">
    <location>
        <position position="477"/>
    </location>
</feature>